<dbReference type="InterPro" id="IPR043136">
    <property type="entry name" value="B30.2/SPRY_sf"/>
</dbReference>
<comment type="subcellular location">
    <subcellularLocation>
        <location evidence="1">Nucleus</location>
    </subcellularLocation>
</comment>
<dbReference type="InterPro" id="IPR013320">
    <property type="entry name" value="ConA-like_dom_sf"/>
</dbReference>
<feature type="compositionally biased region" description="Acidic residues" evidence="3">
    <location>
        <begin position="353"/>
        <end position="362"/>
    </location>
</feature>
<dbReference type="SUPFAM" id="SSF52540">
    <property type="entry name" value="P-loop containing nucleoside triphosphate hydrolases"/>
    <property type="match status" value="2"/>
</dbReference>
<sequence>MKLEQDPVRLNRLKRKHEKKARWSNFYRAVEVTNEVLTLPEEAHANKDRKESTDIKVPEPDIDDSKITLSWYDSDLNQYMEVPELNGVVALSEGAFAHAWAGARASHGVSAGRVCYEVRVGSVVTTTESTEKETVSSGLRIGWSTDDSSLHLGEGELSWGYESSGRAVTNCEFKDYGKQLNEKDVVGAYLDLESNPCKISYTLNGEELGTAYEFDKSVLDGKALFPHVLTKNMCYKVNFGYDKYNMLTKTKLVRKRVEIPVEQVLEEKRAIEAELQRQKEEAAQRERERREREKRDREERQRKKRECIIVKNNMEKNTQEVPSNLEDIVGKDFEKSARSSKSPSRSLQGSIDEGSEELDDEKFLDSDTTDSSQWESASESDSSIQEQANDNWNVERPSDPSVPIFTSQEQIRIDDNKKTPFDFFKLFFQDSFLEQIVQSTNTYALQLLAKAKPHDTIREWKPLTVENLKIFLAILFHMGHIKLECFSDYWQENPLFNVFPRRFMSKDVFMIIFKCLRFGSNDVDTLIDYFNNRTMELYNPGEVLLIDEYGSISREGNQIKLFSSHVKVYMLAAPSGIALKVYVHHRTCDHVDRGQDPMLHVVEKLLHNYANKGHHVYMCDHYNSVELSEFLLANGTNSTGMLHAKRKGNPALCATKLKRNASVYGYNPNGVCEREKQDRERKEKEEAERKEKGEEQPGAEGGDQDMRSDKEPAPEAEEAEKAAEETADKPEEPKENGDKVEAQEQPAEVKPEQMETDASEAPALASENPDKDVKEEPEPEGEPAEVTEEQVLQGHVLDKRIKFVIRYTAEEELDGTEVDLVPGYVFINRAALVDGPARPNSIADCEVILMVGMPGSGKTHWAKQHAAAHPDRRYNILSTGALFDRMKRGKYRRKYTAEEELDGTEVDLVPGYVFINRAALVDGPARPNSIADCEVILMVGMPGSGKTHWAKQHAAAHPDRRYNILSTGALFDRMKVDCKPFRASYEARWDAMVSKCAKCVLKLLEIAKGRKRNFILDQTNVYPSAQRRKLREFDGYRRVAVVIVTDDETYRDRQKRREEADGKEVPDGAIVDMKANFSLPDKCSWLDDVLYPELDAEQARLVVEGFHREAKAAGVVRERERRDRSASRDGPPPKRHRSGDKRHPRDDRRRDFNRADSREDRWGGSSSSGGSRWGGGGGTRGSRWGPRDSRPAAPPPPARFDRPWPQGPPPPNRYEPDKRHHQPGGGNNNGGAGSWQRGGQMGGRGAMQPARPGQPPHARPSQPNQKDGPNQNQNQNQQNQQGWNQWAGGWGGWGNWNQNQGWGNWGNWGNWNPQQQAQQGQAGGAAGKPAQQQWPANYTAQQWYQWQQWQQQQQQAGWPGYQQGNQAGNTPEAQQAWAQYYQNYGGANANNASNAVAGNEKK</sequence>
<feature type="compositionally biased region" description="Basic and acidic residues" evidence="3">
    <location>
        <begin position="704"/>
        <end position="753"/>
    </location>
</feature>
<dbReference type="EMBL" id="NWSH01000581">
    <property type="protein sequence ID" value="PCG75517.1"/>
    <property type="molecule type" value="Genomic_DNA"/>
</dbReference>
<feature type="compositionally biased region" description="Gly residues" evidence="3">
    <location>
        <begin position="1171"/>
        <end position="1180"/>
    </location>
</feature>
<dbReference type="PANTHER" id="PTHR12381:SF56">
    <property type="entry name" value="B30.2_SPRY DOMAIN-CONTAINING PROTEIN-RELATED"/>
    <property type="match status" value="1"/>
</dbReference>
<protein>
    <recommendedName>
        <fullName evidence="4">B30.2/SPRY domain-containing protein</fullName>
    </recommendedName>
</protein>
<dbReference type="InterPro" id="IPR003877">
    <property type="entry name" value="SPRY_dom"/>
</dbReference>
<organism evidence="5">
    <name type="scientific">Heliothis virescens</name>
    <name type="common">Tobacco budworm moth</name>
    <dbReference type="NCBI Taxonomy" id="7102"/>
    <lineage>
        <taxon>Eukaryota</taxon>
        <taxon>Metazoa</taxon>
        <taxon>Ecdysozoa</taxon>
        <taxon>Arthropoda</taxon>
        <taxon>Hexapoda</taxon>
        <taxon>Insecta</taxon>
        <taxon>Pterygota</taxon>
        <taxon>Neoptera</taxon>
        <taxon>Endopterygota</taxon>
        <taxon>Lepidoptera</taxon>
        <taxon>Glossata</taxon>
        <taxon>Ditrysia</taxon>
        <taxon>Noctuoidea</taxon>
        <taxon>Noctuidae</taxon>
        <taxon>Heliothinae</taxon>
        <taxon>Heliothis</taxon>
    </lineage>
</organism>
<dbReference type="InterPro" id="IPR035778">
    <property type="entry name" value="SPRY_hnRNP_U"/>
</dbReference>
<feature type="compositionally biased region" description="Low complexity" evidence="3">
    <location>
        <begin position="1295"/>
        <end position="1320"/>
    </location>
</feature>
<dbReference type="GO" id="GO:0005634">
    <property type="term" value="C:nucleus"/>
    <property type="evidence" value="ECO:0007669"/>
    <property type="project" value="UniProtKB-SubCell"/>
</dbReference>
<feature type="region of interest" description="Disordered" evidence="3">
    <location>
        <begin position="1112"/>
        <end position="1334"/>
    </location>
</feature>
<feature type="region of interest" description="Disordered" evidence="3">
    <location>
        <begin position="275"/>
        <end position="302"/>
    </location>
</feature>
<dbReference type="PROSITE" id="PS50188">
    <property type="entry name" value="B302_SPRY"/>
    <property type="match status" value="1"/>
</dbReference>
<feature type="compositionally biased region" description="Basic and acidic residues" evidence="3">
    <location>
        <begin position="275"/>
        <end position="301"/>
    </location>
</feature>
<dbReference type="CDD" id="cd12884">
    <property type="entry name" value="SPRY_hnRNP"/>
    <property type="match status" value="1"/>
</dbReference>
<evidence type="ECO:0000313" key="5">
    <source>
        <dbReference type="EMBL" id="PCG75517.1"/>
    </source>
</evidence>
<comment type="caution">
    <text evidence="5">The sequence shown here is derived from an EMBL/GenBank/DDBJ whole genome shotgun (WGS) entry which is preliminary data.</text>
</comment>
<dbReference type="Pfam" id="PF13671">
    <property type="entry name" value="AAA_33"/>
    <property type="match status" value="2"/>
</dbReference>
<feature type="compositionally biased region" description="Gly residues" evidence="3">
    <location>
        <begin position="1223"/>
        <end position="1233"/>
    </location>
</feature>
<dbReference type="InterPro" id="IPR027417">
    <property type="entry name" value="P-loop_NTPase"/>
</dbReference>
<feature type="compositionally biased region" description="Basic and acidic residues" evidence="3">
    <location>
        <begin position="672"/>
        <end position="695"/>
    </location>
</feature>
<evidence type="ECO:0000256" key="3">
    <source>
        <dbReference type="SAM" id="MobiDB-lite"/>
    </source>
</evidence>
<feature type="compositionally biased region" description="Low complexity" evidence="3">
    <location>
        <begin position="1350"/>
        <end position="1363"/>
    </location>
</feature>
<dbReference type="SMART" id="SM00449">
    <property type="entry name" value="SPRY"/>
    <property type="match status" value="1"/>
</dbReference>
<dbReference type="Gene3D" id="2.60.120.920">
    <property type="match status" value="1"/>
</dbReference>
<accession>A0A2A4JU13</accession>
<proteinExistence type="predicted"/>
<evidence type="ECO:0000256" key="2">
    <source>
        <dbReference type="ARBA" id="ARBA00023242"/>
    </source>
</evidence>
<dbReference type="GO" id="GO:0000380">
    <property type="term" value="P:alternative mRNA splicing, via spliceosome"/>
    <property type="evidence" value="ECO:0007669"/>
    <property type="project" value="TreeGrafter"/>
</dbReference>
<dbReference type="InterPro" id="IPR029526">
    <property type="entry name" value="PGBD"/>
</dbReference>
<evidence type="ECO:0000259" key="4">
    <source>
        <dbReference type="PROSITE" id="PS50188"/>
    </source>
</evidence>
<feature type="compositionally biased region" description="Low complexity" evidence="3">
    <location>
        <begin position="371"/>
        <end position="387"/>
    </location>
</feature>
<dbReference type="EMBL" id="NWSH01000581">
    <property type="protein sequence ID" value="PCG75516.1"/>
    <property type="molecule type" value="Genomic_DNA"/>
</dbReference>
<feature type="region of interest" description="Disordered" evidence="3">
    <location>
        <begin position="334"/>
        <end position="406"/>
    </location>
</feature>
<reference evidence="5" key="1">
    <citation type="submission" date="2017-09" db="EMBL/GenBank/DDBJ databases">
        <title>Contemporary evolution of a Lepidopteran species, Heliothis virescens, in response to modern agricultural practices.</title>
        <authorList>
            <person name="Fritz M.L."/>
            <person name="Deyonke A.M."/>
            <person name="Papanicolaou A."/>
            <person name="Micinski S."/>
            <person name="Westbrook J."/>
            <person name="Gould F."/>
        </authorList>
    </citation>
    <scope>NUCLEOTIDE SEQUENCE [LARGE SCALE GENOMIC DNA]</scope>
    <source>
        <strain evidence="5">HvINT-</strain>
        <tissue evidence="5">Whole body</tissue>
    </source>
</reference>
<dbReference type="Pfam" id="PF13843">
    <property type="entry name" value="DDE_Tnp_1_7"/>
    <property type="match status" value="1"/>
</dbReference>
<dbReference type="GO" id="GO:0003723">
    <property type="term" value="F:RNA binding"/>
    <property type="evidence" value="ECO:0007669"/>
    <property type="project" value="TreeGrafter"/>
</dbReference>
<feature type="domain" description="B30.2/SPRY" evidence="4">
    <location>
        <begin position="35"/>
        <end position="244"/>
    </location>
</feature>
<feature type="compositionally biased region" description="Basic and acidic residues" evidence="3">
    <location>
        <begin position="1141"/>
        <end position="1162"/>
    </location>
</feature>
<dbReference type="Gene3D" id="3.40.50.300">
    <property type="entry name" value="P-loop containing nucleotide triphosphate hydrolases"/>
    <property type="match status" value="2"/>
</dbReference>
<dbReference type="InterPro" id="IPR001870">
    <property type="entry name" value="B30.2/SPRY"/>
</dbReference>
<dbReference type="PANTHER" id="PTHR12381">
    <property type="entry name" value="HETEROGENEOUS NUCLEAR RIBONUCLEOPROTEIN U FAMILY MEMBER"/>
    <property type="match status" value="1"/>
</dbReference>
<gene>
    <name evidence="5" type="ORF">B5V51_11500</name>
</gene>
<dbReference type="STRING" id="7102.A0A2A4JU13"/>
<name>A0A2A4JU13_HELVI</name>
<feature type="region of interest" description="Disordered" evidence="3">
    <location>
        <begin position="1350"/>
        <end position="1374"/>
    </location>
</feature>
<dbReference type="SUPFAM" id="SSF49899">
    <property type="entry name" value="Concanavalin A-like lectins/glucanases"/>
    <property type="match status" value="1"/>
</dbReference>
<feature type="region of interest" description="Disordered" evidence="3">
    <location>
        <begin position="664"/>
        <end position="791"/>
    </location>
</feature>
<feature type="compositionally biased region" description="Basic and acidic residues" evidence="3">
    <location>
        <begin position="1112"/>
        <end position="1127"/>
    </location>
</feature>
<feature type="compositionally biased region" description="Acidic residues" evidence="3">
    <location>
        <begin position="777"/>
        <end position="788"/>
    </location>
</feature>
<evidence type="ECO:0000256" key="1">
    <source>
        <dbReference type="ARBA" id="ARBA00004123"/>
    </source>
</evidence>
<keyword evidence="2" id="KW-0539">Nucleus</keyword>
<feature type="compositionally biased region" description="Low complexity" evidence="3">
    <location>
        <begin position="1262"/>
        <end position="1287"/>
    </location>
</feature>